<sequence>MMIVVLHVEGKSVLPATVMTRMNSQHFLTTNTRVIPPRDFLTRSMKPEYQGFCTLHWRLHDSTAKRYKWSTSKLL</sequence>
<dbReference type="EnsemblPlants" id="Pp3c8_24160V3.1">
    <property type="protein sequence ID" value="PAC:32965819.CDS.1"/>
    <property type="gene ID" value="Pp3c8_24160"/>
</dbReference>
<reference evidence="2" key="3">
    <citation type="submission" date="2020-12" db="UniProtKB">
        <authorList>
            <consortium name="EnsemblPlants"/>
        </authorList>
    </citation>
    <scope>IDENTIFICATION</scope>
</reference>
<evidence type="ECO:0000313" key="1">
    <source>
        <dbReference type="EMBL" id="PNR50101.1"/>
    </source>
</evidence>
<name>A0A2K1K8K0_PHYPA</name>
<evidence type="ECO:0000313" key="3">
    <source>
        <dbReference type="Proteomes" id="UP000006727"/>
    </source>
</evidence>
<accession>A0A2K1K8K0</accession>
<dbReference type="InParanoid" id="A0A2K1K8K0"/>
<dbReference type="Proteomes" id="UP000006727">
    <property type="component" value="Chromosome 8"/>
</dbReference>
<proteinExistence type="predicted"/>
<dbReference type="EMBL" id="ABEU02000008">
    <property type="protein sequence ID" value="PNR50101.1"/>
    <property type="molecule type" value="Genomic_DNA"/>
</dbReference>
<dbReference type="PaxDb" id="3218-PP1S221_72V6.1"/>
<dbReference type="Gramene" id="Pp3c8_24163V3.1">
    <property type="protein sequence ID" value="PAC:32965345.CDS.1"/>
    <property type="gene ID" value="Pp3c8_24163"/>
</dbReference>
<reference evidence="1 3" key="2">
    <citation type="journal article" date="2018" name="Plant J.">
        <title>The Physcomitrella patens chromosome-scale assembly reveals moss genome structure and evolution.</title>
        <authorList>
            <person name="Lang D."/>
            <person name="Ullrich K.K."/>
            <person name="Murat F."/>
            <person name="Fuchs J."/>
            <person name="Jenkins J."/>
            <person name="Haas F.B."/>
            <person name="Piednoel M."/>
            <person name="Gundlach H."/>
            <person name="Van Bel M."/>
            <person name="Meyberg R."/>
            <person name="Vives C."/>
            <person name="Morata J."/>
            <person name="Symeonidi A."/>
            <person name="Hiss M."/>
            <person name="Muchero W."/>
            <person name="Kamisugi Y."/>
            <person name="Saleh O."/>
            <person name="Blanc G."/>
            <person name="Decker E.L."/>
            <person name="van Gessel N."/>
            <person name="Grimwood J."/>
            <person name="Hayes R.D."/>
            <person name="Graham S.W."/>
            <person name="Gunter L.E."/>
            <person name="McDaniel S.F."/>
            <person name="Hoernstein S.N.W."/>
            <person name="Larsson A."/>
            <person name="Li F.W."/>
            <person name="Perroud P.F."/>
            <person name="Phillips J."/>
            <person name="Ranjan P."/>
            <person name="Rokshar D.S."/>
            <person name="Rothfels C.J."/>
            <person name="Schneider L."/>
            <person name="Shu S."/>
            <person name="Stevenson D.W."/>
            <person name="Thummler F."/>
            <person name="Tillich M."/>
            <person name="Villarreal Aguilar J.C."/>
            <person name="Widiez T."/>
            <person name="Wong G.K."/>
            <person name="Wymore A."/>
            <person name="Zhang Y."/>
            <person name="Zimmer A.D."/>
            <person name="Quatrano R.S."/>
            <person name="Mayer K.F.X."/>
            <person name="Goodstein D."/>
            <person name="Casacuberta J.M."/>
            <person name="Vandepoele K."/>
            <person name="Reski R."/>
            <person name="Cuming A.C."/>
            <person name="Tuskan G.A."/>
            <person name="Maumus F."/>
            <person name="Salse J."/>
            <person name="Schmutz J."/>
            <person name="Rensing S.A."/>
        </authorList>
    </citation>
    <scope>NUCLEOTIDE SEQUENCE [LARGE SCALE GENOMIC DNA]</scope>
    <source>
        <strain evidence="2 3">cv. Gransden 2004</strain>
    </source>
</reference>
<reference evidence="1 3" key="1">
    <citation type="journal article" date="2008" name="Science">
        <title>The Physcomitrella genome reveals evolutionary insights into the conquest of land by plants.</title>
        <authorList>
            <person name="Rensing S."/>
            <person name="Lang D."/>
            <person name="Zimmer A."/>
            <person name="Terry A."/>
            <person name="Salamov A."/>
            <person name="Shapiro H."/>
            <person name="Nishiyama T."/>
            <person name="Perroud P.-F."/>
            <person name="Lindquist E."/>
            <person name="Kamisugi Y."/>
            <person name="Tanahashi T."/>
            <person name="Sakakibara K."/>
            <person name="Fujita T."/>
            <person name="Oishi K."/>
            <person name="Shin-I T."/>
            <person name="Kuroki Y."/>
            <person name="Toyoda A."/>
            <person name="Suzuki Y."/>
            <person name="Hashimoto A."/>
            <person name="Yamaguchi K."/>
            <person name="Sugano A."/>
            <person name="Kohara Y."/>
            <person name="Fujiyama A."/>
            <person name="Anterola A."/>
            <person name="Aoki S."/>
            <person name="Ashton N."/>
            <person name="Barbazuk W.B."/>
            <person name="Barker E."/>
            <person name="Bennetzen J."/>
            <person name="Bezanilla M."/>
            <person name="Blankenship R."/>
            <person name="Cho S.H."/>
            <person name="Dutcher S."/>
            <person name="Estelle M."/>
            <person name="Fawcett J.A."/>
            <person name="Gundlach H."/>
            <person name="Hanada K."/>
            <person name="Heyl A."/>
            <person name="Hicks K.A."/>
            <person name="Hugh J."/>
            <person name="Lohr M."/>
            <person name="Mayer K."/>
            <person name="Melkozernov A."/>
            <person name="Murata T."/>
            <person name="Nelson D."/>
            <person name="Pils B."/>
            <person name="Prigge M."/>
            <person name="Reiss B."/>
            <person name="Renner T."/>
            <person name="Rombauts S."/>
            <person name="Rushton P."/>
            <person name="Sanderfoot A."/>
            <person name="Schween G."/>
            <person name="Shiu S.-H."/>
            <person name="Stueber K."/>
            <person name="Theodoulou F.L."/>
            <person name="Tu H."/>
            <person name="Van de Peer Y."/>
            <person name="Verrier P.J."/>
            <person name="Waters E."/>
            <person name="Wood A."/>
            <person name="Yang L."/>
            <person name="Cove D."/>
            <person name="Cuming A."/>
            <person name="Hasebe M."/>
            <person name="Lucas S."/>
            <person name="Mishler D.B."/>
            <person name="Reski R."/>
            <person name="Grigoriev I."/>
            <person name="Quatrano R.S."/>
            <person name="Boore J.L."/>
        </authorList>
    </citation>
    <scope>NUCLEOTIDE SEQUENCE [LARGE SCALE GENOMIC DNA]</scope>
    <source>
        <strain evidence="2 3">cv. Gransden 2004</strain>
    </source>
</reference>
<dbReference type="AlphaFoldDB" id="A0A2K1K8K0"/>
<gene>
    <name evidence="1" type="ORF">PHYPA_011998</name>
</gene>
<evidence type="ECO:0000313" key="2">
    <source>
        <dbReference type="EnsemblPlants" id="PAC:32965345.CDS.1"/>
    </source>
</evidence>
<organism evidence="1">
    <name type="scientific">Physcomitrium patens</name>
    <name type="common">Spreading-leaved earth moss</name>
    <name type="synonym">Physcomitrella patens</name>
    <dbReference type="NCBI Taxonomy" id="3218"/>
    <lineage>
        <taxon>Eukaryota</taxon>
        <taxon>Viridiplantae</taxon>
        <taxon>Streptophyta</taxon>
        <taxon>Embryophyta</taxon>
        <taxon>Bryophyta</taxon>
        <taxon>Bryophytina</taxon>
        <taxon>Bryopsida</taxon>
        <taxon>Funariidae</taxon>
        <taxon>Funariales</taxon>
        <taxon>Funariaceae</taxon>
        <taxon>Physcomitrium</taxon>
    </lineage>
</organism>
<keyword evidence="3" id="KW-1185">Reference proteome</keyword>
<dbReference type="EnsemblPlants" id="Pp3c8_24163V3.1">
    <property type="protein sequence ID" value="PAC:32965345.CDS.1"/>
    <property type="gene ID" value="Pp3c8_24163"/>
</dbReference>
<dbReference type="Gramene" id="Pp3c8_24160V3.1">
    <property type="protein sequence ID" value="PAC:32965819.CDS.1"/>
    <property type="gene ID" value="Pp3c8_24160"/>
</dbReference>
<protein>
    <submittedName>
        <fullName evidence="1 2">Uncharacterized protein</fullName>
    </submittedName>
</protein>